<organism evidence="2 3">
    <name type="scientific">Psilocybe cyanescens</name>
    <dbReference type="NCBI Taxonomy" id="93625"/>
    <lineage>
        <taxon>Eukaryota</taxon>
        <taxon>Fungi</taxon>
        <taxon>Dikarya</taxon>
        <taxon>Basidiomycota</taxon>
        <taxon>Agaricomycotina</taxon>
        <taxon>Agaricomycetes</taxon>
        <taxon>Agaricomycetidae</taxon>
        <taxon>Agaricales</taxon>
        <taxon>Agaricineae</taxon>
        <taxon>Strophariaceae</taxon>
        <taxon>Psilocybe</taxon>
    </lineage>
</organism>
<reference evidence="2 3" key="1">
    <citation type="journal article" date="2018" name="Evol. Lett.">
        <title>Horizontal gene cluster transfer increased hallucinogenic mushroom diversity.</title>
        <authorList>
            <person name="Reynolds H.T."/>
            <person name="Vijayakumar V."/>
            <person name="Gluck-Thaler E."/>
            <person name="Korotkin H.B."/>
            <person name="Matheny P.B."/>
            <person name="Slot J.C."/>
        </authorList>
    </citation>
    <scope>NUCLEOTIDE SEQUENCE [LARGE SCALE GENOMIC DNA]</scope>
    <source>
        <strain evidence="2 3">2631</strain>
    </source>
</reference>
<protein>
    <submittedName>
        <fullName evidence="2">Uncharacterized protein</fullName>
    </submittedName>
</protein>
<feature type="region of interest" description="Disordered" evidence="1">
    <location>
        <begin position="64"/>
        <end position="104"/>
    </location>
</feature>
<evidence type="ECO:0000313" key="2">
    <source>
        <dbReference type="EMBL" id="PPQ94465.1"/>
    </source>
</evidence>
<dbReference type="InParanoid" id="A0A409XUH8"/>
<sequence>MHDDNASVYDGDDTVHVTTTTPRMYRMYRNTYAHTTTHTDDNDNTHGTYRNTYNANGCMHDGHNDTYDGHNDDDDTYDNHNGRGHVRQPQRVRRTTTTTHATDAAATKTRTTTCTADAYHGHDNDGVYDSTDTFGGGYDRYDHPP</sequence>
<feature type="non-terminal residue" evidence="2">
    <location>
        <position position="145"/>
    </location>
</feature>
<gene>
    <name evidence="2" type="ORF">CVT25_001001</name>
</gene>
<name>A0A409XUH8_PSICY</name>
<dbReference type="AlphaFoldDB" id="A0A409XUH8"/>
<proteinExistence type="predicted"/>
<dbReference type="EMBL" id="NHYD01000337">
    <property type="protein sequence ID" value="PPQ94465.1"/>
    <property type="molecule type" value="Genomic_DNA"/>
</dbReference>
<dbReference type="Proteomes" id="UP000283269">
    <property type="component" value="Unassembled WGS sequence"/>
</dbReference>
<accession>A0A409XUH8</accession>
<evidence type="ECO:0000256" key="1">
    <source>
        <dbReference type="SAM" id="MobiDB-lite"/>
    </source>
</evidence>
<feature type="compositionally biased region" description="Basic residues" evidence="1">
    <location>
        <begin position="82"/>
        <end position="94"/>
    </location>
</feature>
<evidence type="ECO:0000313" key="3">
    <source>
        <dbReference type="Proteomes" id="UP000283269"/>
    </source>
</evidence>
<feature type="compositionally biased region" description="Low complexity" evidence="1">
    <location>
        <begin position="95"/>
        <end position="104"/>
    </location>
</feature>
<keyword evidence="3" id="KW-1185">Reference proteome</keyword>
<comment type="caution">
    <text evidence="2">The sequence shown here is derived from an EMBL/GenBank/DDBJ whole genome shotgun (WGS) entry which is preliminary data.</text>
</comment>